<dbReference type="InterPro" id="IPR018333">
    <property type="entry name" value="Squalene_cyclase"/>
</dbReference>
<dbReference type="NCBIfam" id="TIGR01507">
    <property type="entry name" value="hopene_cyclase"/>
    <property type="match status" value="1"/>
</dbReference>
<gene>
    <name evidence="7" type="ORF">PGQ11_014767</name>
</gene>
<comment type="caution">
    <text evidence="7">The sequence shown here is derived from an EMBL/GenBank/DDBJ whole genome shotgun (WGS) entry which is preliminary data.</text>
</comment>
<evidence type="ECO:0000313" key="7">
    <source>
        <dbReference type="EMBL" id="KAK8852288.1"/>
    </source>
</evidence>
<dbReference type="PANTHER" id="PTHR11764:SF82">
    <property type="entry name" value="TERPENE CYCLASE_MUTASE FAMILY MEMBER"/>
    <property type="match status" value="1"/>
</dbReference>
<evidence type="ECO:0000256" key="2">
    <source>
        <dbReference type="ARBA" id="ARBA00023235"/>
    </source>
</evidence>
<feature type="compositionally biased region" description="Polar residues" evidence="4">
    <location>
        <begin position="1"/>
        <end position="19"/>
    </location>
</feature>
<sequence length="700" mass="78249">MTSTMFPIRANGSSSSMASDTPLDLDPTHRTQELYTRARQSINLATEYAWSQYRPDHHWMGELRANPAITAQHIFFYQALGVPIPDADAYRRYLLSQQQADGSWAIAPAYPGDLSMSAETYLALRILGAPSDEQAMRRGRAFIRGCGGIARVRIFTRIFFAQFGLFPWSAVPQLPAEFIFLPEAFPINIYRMSSWARSTLVPWFIIRHHEKVHALPNGIASADSPFLDELWLDPDSKHVPYGPSLLRPWELDPLSMVFTAVDAGVSLLGKLRPLWVFRGLARRKCIRWILDHQEKEGDWGGIATLMHASVQALLLEGYTLDDDPVCRGINAIERFTWQDDDHGKRLQFSVSPVWDTAFMVRGLCASGVDRDDERMRQAIKWIKSRQALGKEGDWRIYGGRSLEPGGFSFEYNNRWYPDVDDTAAVILAIISQDPLGVGSSTVARAATWICGMQNCDGGWAAFDVGNDKLWLNKIPFSDMDGLCDPSSADVTGRVLEAFGLMIELSKKEYIESDILDKISLACTGAIGYLTQEQEQSGAWYGRWGANYLYGTSNVLCGLSYFSKRNDHVQNIIRPATNWLEQMQNADGGWGEDLLSYRDASLAGKGPSTPSQTGWVLLGLLATCGHQCAEVPDGIAYLVDGQTDITGSGASWPEWRFTGTGFPNHFYMGFSLYRHYFPMMVLGKYLRMVEAELGPGILDPT</sequence>
<feature type="region of interest" description="Disordered" evidence="4">
    <location>
        <begin position="1"/>
        <end position="24"/>
    </location>
</feature>
<evidence type="ECO:0000256" key="4">
    <source>
        <dbReference type="SAM" id="MobiDB-lite"/>
    </source>
</evidence>
<dbReference type="EC" id="5.4.99.-" evidence="3"/>
<dbReference type="InterPro" id="IPR032697">
    <property type="entry name" value="SQ_cyclase_N"/>
</dbReference>
<name>A0ABR2HT67_9PEZI</name>
<feature type="domain" description="Squalene cyclase N-terminal" evidence="6">
    <location>
        <begin position="42"/>
        <end position="340"/>
    </location>
</feature>
<accession>A0ABR2HT67</accession>
<protein>
    <recommendedName>
        <fullName evidence="3">Terpene cyclase/mutase family member</fullName>
        <ecNumber evidence="3">5.4.99.-</ecNumber>
    </recommendedName>
</protein>
<dbReference type="InterPro" id="IPR008930">
    <property type="entry name" value="Terpenoid_cyclase/PrenylTrfase"/>
</dbReference>
<dbReference type="InterPro" id="IPR032696">
    <property type="entry name" value="SQ_cyclase_C"/>
</dbReference>
<dbReference type="SFLD" id="SFLDG01016">
    <property type="entry name" value="Prenyltransferase_Like_2"/>
    <property type="match status" value="1"/>
</dbReference>
<feature type="domain" description="Squalene cyclase C-terminal" evidence="5">
    <location>
        <begin position="350"/>
        <end position="685"/>
    </location>
</feature>
<dbReference type="SUPFAM" id="SSF48239">
    <property type="entry name" value="Terpenoid cyclases/Protein prenyltransferases"/>
    <property type="match status" value="2"/>
</dbReference>
<dbReference type="Pfam" id="PF13249">
    <property type="entry name" value="SQHop_cyclase_N"/>
    <property type="match status" value="1"/>
</dbReference>
<proteinExistence type="inferred from homology"/>
<dbReference type="EMBL" id="JAPCWZ010000009">
    <property type="protein sequence ID" value="KAK8852288.1"/>
    <property type="molecule type" value="Genomic_DNA"/>
</dbReference>
<evidence type="ECO:0000256" key="1">
    <source>
        <dbReference type="ARBA" id="ARBA00022737"/>
    </source>
</evidence>
<dbReference type="Gene3D" id="1.50.10.20">
    <property type="match status" value="2"/>
</dbReference>
<dbReference type="InterPro" id="IPR006400">
    <property type="entry name" value="Hopene-cyclase"/>
</dbReference>
<evidence type="ECO:0000313" key="8">
    <source>
        <dbReference type="Proteomes" id="UP001390339"/>
    </source>
</evidence>
<keyword evidence="1" id="KW-0677">Repeat</keyword>
<keyword evidence="8" id="KW-1185">Reference proteome</keyword>
<dbReference type="NCBIfam" id="TIGR01787">
    <property type="entry name" value="squalene_cyclas"/>
    <property type="match status" value="1"/>
</dbReference>
<keyword evidence="2 3" id="KW-0413">Isomerase</keyword>
<dbReference type="PANTHER" id="PTHR11764">
    <property type="entry name" value="TERPENE CYCLASE/MUTASE FAMILY MEMBER"/>
    <property type="match status" value="1"/>
</dbReference>
<organism evidence="7 8">
    <name type="scientific">Apiospora arundinis</name>
    <dbReference type="NCBI Taxonomy" id="335852"/>
    <lineage>
        <taxon>Eukaryota</taxon>
        <taxon>Fungi</taxon>
        <taxon>Dikarya</taxon>
        <taxon>Ascomycota</taxon>
        <taxon>Pezizomycotina</taxon>
        <taxon>Sordariomycetes</taxon>
        <taxon>Xylariomycetidae</taxon>
        <taxon>Amphisphaeriales</taxon>
        <taxon>Apiosporaceae</taxon>
        <taxon>Apiospora</taxon>
    </lineage>
</organism>
<comment type="similarity">
    <text evidence="3">Belongs to the terpene cyclase/mutase family.</text>
</comment>
<evidence type="ECO:0000256" key="3">
    <source>
        <dbReference type="RuleBase" id="RU362003"/>
    </source>
</evidence>
<dbReference type="Pfam" id="PF13243">
    <property type="entry name" value="SQHop_cyclase_C"/>
    <property type="match status" value="1"/>
</dbReference>
<reference evidence="7 8" key="1">
    <citation type="journal article" date="2024" name="IMA Fungus">
        <title>Apiospora arundinis, a panoply of carbohydrate-active enzymes and secondary metabolites.</title>
        <authorList>
            <person name="Sorensen T."/>
            <person name="Petersen C."/>
            <person name="Muurmann A.T."/>
            <person name="Christiansen J.V."/>
            <person name="Brundto M.L."/>
            <person name="Overgaard C.K."/>
            <person name="Boysen A.T."/>
            <person name="Wollenberg R.D."/>
            <person name="Larsen T.O."/>
            <person name="Sorensen J.L."/>
            <person name="Nielsen K.L."/>
            <person name="Sondergaard T.E."/>
        </authorList>
    </citation>
    <scope>NUCLEOTIDE SEQUENCE [LARGE SCALE GENOMIC DNA]</scope>
    <source>
        <strain evidence="7 8">AAU 773</strain>
    </source>
</reference>
<dbReference type="Proteomes" id="UP001390339">
    <property type="component" value="Unassembled WGS sequence"/>
</dbReference>
<evidence type="ECO:0000259" key="6">
    <source>
        <dbReference type="Pfam" id="PF13249"/>
    </source>
</evidence>
<evidence type="ECO:0000259" key="5">
    <source>
        <dbReference type="Pfam" id="PF13243"/>
    </source>
</evidence>